<evidence type="ECO:0000256" key="2">
    <source>
        <dbReference type="ARBA" id="ARBA00023239"/>
    </source>
</evidence>
<dbReference type="HAMAP" id="MF_02071">
    <property type="entry name" value="RlpA"/>
    <property type="match status" value="1"/>
</dbReference>
<evidence type="ECO:0000256" key="6">
    <source>
        <dbReference type="SAM" id="MobiDB-lite"/>
    </source>
</evidence>
<dbReference type="InterPro" id="IPR012997">
    <property type="entry name" value="RplA"/>
</dbReference>
<dbReference type="InterPro" id="IPR036908">
    <property type="entry name" value="RlpA-like_sf"/>
</dbReference>
<dbReference type="GO" id="GO:0008932">
    <property type="term" value="F:lytic endotransglycosylase activity"/>
    <property type="evidence" value="ECO:0007669"/>
    <property type="project" value="UniProtKB-UniRule"/>
</dbReference>
<evidence type="ECO:0000259" key="7">
    <source>
        <dbReference type="PROSITE" id="PS51724"/>
    </source>
</evidence>
<dbReference type="GO" id="GO:0000270">
    <property type="term" value="P:peptidoglycan metabolic process"/>
    <property type="evidence" value="ECO:0007669"/>
    <property type="project" value="UniProtKB-UniRule"/>
</dbReference>
<feature type="compositionally biased region" description="Polar residues" evidence="6">
    <location>
        <begin position="39"/>
        <end position="52"/>
    </location>
</feature>
<dbReference type="NCBIfam" id="TIGR00413">
    <property type="entry name" value="rlpA"/>
    <property type="match status" value="1"/>
</dbReference>
<dbReference type="InterPro" id="IPR034718">
    <property type="entry name" value="RlpA"/>
</dbReference>
<proteinExistence type="inferred from homology"/>
<feature type="domain" description="SPOR" evidence="7">
    <location>
        <begin position="337"/>
        <end position="417"/>
    </location>
</feature>
<keyword evidence="9" id="KW-1185">Reference proteome</keyword>
<dbReference type="AlphaFoldDB" id="A0A0F3K7L9"/>
<organism evidence="8 9">
    <name type="scientific">Luteibacter yeojuensis</name>
    <dbReference type="NCBI Taxonomy" id="345309"/>
    <lineage>
        <taxon>Bacteria</taxon>
        <taxon>Pseudomonadati</taxon>
        <taxon>Pseudomonadota</taxon>
        <taxon>Gammaproteobacteria</taxon>
        <taxon>Lysobacterales</taxon>
        <taxon>Rhodanobacteraceae</taxon>
        <taxon>Luteibacter</taxon>
    </lineage>
</organism>
<feature type="compositionally biased region" description="Pro residues" evidence="6">
    <location>
        <begin position="202"/>
        <end position="233"/>
    </location>
</feature>
<evidence type="ECO:0000256" key="5">
    <source>
        <dbReference type="RuleBase" id="RU003495"/>
    </source>
</evidence>
<dbReference type="PANTHER" id="PTHR34183:SF1">
    <property type="entry name" value="ENDOLYTIC PEPTIDOGLYCAN TRANSGLYCOSYLASE RLPA"/>
    <property type="match status" value="1"/>
</dbReference>
<dbReference type="Pfam" id="PF03330">
    <property type="entry name" value="DPBB_1"/>
    <property type="match status" value="1"/>
</dbReference>
<dbReference type="GO" id="GO:0071555">
    <property type="term" value="P:cell wall organization"/>
    <property type="evidence" value="ECO:0007669"/>
    <property type="project" value="UniProtKB-KW"/>
</dbReference>
<dbReference type="GO" id="GO:0009279">
    <property type="term" value="C:cell outer membrane"/>
    <property type="evidence" value="ECO:0007669"/>
    <property type="project" value="TreeGrafter"/>
</dbReference>
<keyword evidence="3 4" id="KW-0961">Cell wall biogenesis/degradation</keyword>
<gene>
    <name evidence="4" type="primary">rlpA</name>
    <name evidence="8" type="ORF">VI08_19170</name>
</gene>
<dbReference type="CDD" id="cd22268">
    <property type="entry name" value="DPBB_RlpA-like"/>
    <property type="match status" value="1"/>
</dbReference>
<evidence type="ECO:0000313" key="8">
    <source>
        <dbReference type="EMBL" id="KJV26074.1"/>
    </source>
</evidence>
<dbReference type="Pfam" id="PF05036">
    <property type="entry name" value="SPOR"/>
    <property type="match status" value="1"/>
</dbReference>
<dbReference type="InterPro" id="IPR036680">
    <property type="entry name" value="SPOR-like_sf"/>
</dbReference>
<evidence type="ECO:0000256" key="3">
    <source>
        <dbReference type="ARBA" id="ARBA00023316"/>
    </source>
</evidence>
<dbReference type="SUPFAM" id="SSF50685">
    <property type="entry name" value="Barwin-like endoglucanases"/>
    <property type="match status" value="1"/>
</dbReference>
<feature type="compositionally biased region" description="Low complexity" evidence="6">
    <location>
        <begin position="314"/>
        <end position="336"/>
    </location>
</feature>
<dbReference type="Gene3D" id="2.40.40.10">
    <property type="entry name" value="RlpA-like domain"/>
    <property type="match status" value="1"/>
</dbReference>
<evidence type="ECO:0000256" key="4">
    <source>
        <dbReference type="HAMAP-Rule" id="MF_02071"/>
    </source>
</evidence>
<comment type="function">
    <text evidence="4">Lytic transglycosylase with a strong preference for naked glycan strands that lack stem peptides.</text>
</comment>
<feature type="compositionally biased region" description="Low complexity" evidence="6">
    <location>
        <begin position="234"/>
        <end position="253"/>
    </location>
</feature>
<protein>
    <recommendedName>
        <fullName evidence="4">Endolytic peptidoglycan transglycosylase RlpA</fullName>
        <ecNumber evidence="4">4.2.2.-</ecNumber>
    </recommendedName>
</protein>
<feature type="region of interest" description="Disordered" evidence="6">
    <location>
        <begin position="15"/>
        <end position="73"/>
    </location>
</feature>
<dbReference type="EC" id="4.2.2.-" evidence="4"/>
<dbReference type="SUPFAM" id="SSF110997">
    <property type="entry name" value="Sporulation related repeat"/>
    <property type="match status" value="1"/>
</dbReference>
<dbReference type="InterPro" id="IPR007730">
    <property type="entry name" value="SPOR-like_dom"/>
</dbReference>
<dbReference type="InterPro" id="IPR009009">
    <property type="entry name" value="RlpA-like_DPBB"/>
</dbReference>
<dbReference type="Proteomes" id="UP000033651">
    <property type="component" value="Unassembled WGS sequence"/>
</dbReference>
<dbReference type="Gene3D" id="3.30.70.1070">
    <property type="entry name" value="Sporulation related repeat"/>
    <property type="match status" value="1"/>
</dbReference>
<evidence type="ECO:0000313" key="9">
    <source>
        <dbReference type="Proteomes" id="UP000033651"/>
    </source>
</evidence>
<name>A0A0F3K7L9_9GAMM</name>
<dbReference type="FunFam" id="2.40.40.10:FF:000003">
    <property type="entry name" value="Endolytic peptidoglycan transglycosylase RlpA"/>
    <property type="match status" value="1"/>
</dbReference>
<dbReference type="PATRIC" id="fig|345309.4.peg.3697"/>
<comment type="caution">
    <text evidence="8">The sequence shown here is derived from an EMBL/GenBank/DDBJ whole genome shotgun (WGS) entry which is preliminary data.</text>
</comment>
<evidence type="ECO:0000256" key="1">
    <source>
        <dbReference type="ARBA" id="ARBA00022729"/>
    </source>
</evidence>
<feature type="region of interest" description="Disordered" evidence="6">
    <location>
        <begin position="196"/>
        <end position="337"/>
    </location>
</feature>
<dbReference type="GO" id="GO:0042834">
    <property type="term" value="F:peptidoglycan binding"/>
    <property type="evidence" value="ECO:0007669"/>
    <property type="project" value="InterPro"/>
</dbReference>
<accession>A0A0F3K7L9</accession>
<dbReference type="PANTHER" id="PTHR34183">
    <property type="entry name" value="ENDOLYTIC PEPTIDOGLYCAN TRANSGLYCOSYLASE RLPA"/>
    <property type="match status" value="1"/>
</dbReference>
<keyword evidence="2 4" id="KW-0456">Lyase</keyword>
<sequence>MVLCVVLLAACGGGHNTRPSSSGKRGGGSSSRFNDDISKSQGSRYRSNSDSVPTAIPDVSKIPEPVPKAEPRSLYGNKSPYSVLGQTYNVLPSPKGYVERGIASFYGNKFHGYKTSNLEEYDMYQFSAAHKTLPLPSYARVTNLQNGKSVIVRINDRGPFHENRIIDLSFAAAVKIGVWPSGTGLVEVRAIDPNDPAAASAAPPPYVQAAPRPAPVTAPPPPSRPAGTPPPPAGRTVTTPAAVAAGAALAAAPRPAPNSTTATPVAVGNPEDAGPVAGMTDARVADALPPAAGSPVASRPPSADIAAPVGTSIPTKPAQAAQAAPPAATPAASPASVPGKPSIYLQVGAFSDVANANRVADQLNRAGLGPVSVIETTLGGRSVRRVRVGPLADVDTADKVTDQIAGMGLPRPSVAVD</sequence>
<reference evidence="8 9" key="1">
    <citation type="submission" date="2015-03" db="EMBL/GenBank/DDBJ databases">
        <title>Draft genome sequence of Luteibacter yeojuensis strain SU11.</title>
        <authorList>
            <person name="Sulaiman J."/>
            <person name="Priya K."/>
            <person name="Chan K.-G."/>
        </authorList>
    </citation>
    <scope>NUCLEOTIDE SEQUENCE [LARGE SCALE GENOMIC DNA]</scope>
    <source>
        <strain evidence="8 9">SU11</strain>
    </source>
</reference>
<dbReference type="EMBL" id="JZRB01000061">
    <property type="protein sequence ID" value="KJV26074.1"/>
    <property type="molecule type" value="Genomic_DNA"/>
</dbReference>
<dbReference type="PROSITE" id="PS51724">
    <property type="entry name" value="SPOR"/>
    <property type="match status" value="1"/>
</dbReference>
<comment type="similarity">
    <text evidence="4 5">Belongs to the RlpA family.</text>
</comment>
<keyword evidence="1" id="KW-0732">Signal</keyword>